<dbReference type="PROSITE" id="PS50175">
    <property type="entry name" value="ASP_PROT_RETROV"/>
    <property type="match status" value="1"/>
</dbReference>
<accession>A0A812VJR5</accession>
<feature type="region of interest" description="Disordered" evidence="1">
    <location>
        <begin position="1218"/>
        <end position="1261"/>
    </location>
</feature>
<feature type="compositionally biased region" description="Basic and acidic residues" evidence="1">
    <location>
        <begin position="304"/>
        <end position="324"/>
    </location>
</feature>
<feature type="region of interest" description="Disordered" evidence="1">
    <location>
        <begin position="304"/>
        <end position="340"/>
    </location>
</feature>
<protein>
    <recommendedName>
        <fullName evidence="3">Peptidase A2 domain-containing protein</fullName>
    </recommendedName>
</protein>
<dbReference type="PANTHER" id="PTHR11439:SF467">
    <property type="entry name" value="INTEGRASE CATALYTIC DOMAIN-CONTAINING PROTEIN"/>
    <property type="match status" value="1"/>
</dbReference>
<keyword evidence="5" id="KW-1185">Reference proteome</keyword>
<dbReference type="PANTHER" id="PTHR11439">
    <property type="entry name" value="GAG-POL-RELATED RETROTRANSPOSON"/>
    <property type="match status" value="1"/>
</dbReference>
<feature type="compositionally biased region" description="Acidic residues" evidence="1">
    <location>
        <begin position="1290"/>
        <end position="1319"/>
    </location>
</feature>
<sequence length="2126" mass="235311">MAGVGPETGQPPQAAGDHGGESPGAAPSAAALPAEGPVTPEAVLAKLAEAVAQLASATSGPSASGGQWKESKWIKSPEVFHARNLDEEVALWPDWSFGFKNFMAVQDDEYRGDFEKAEKATAWVSFEHYSPALRARSLRLYSVLASYLKGRALKILRATTNGDGFRVWRQLTEELQPTTRPRTLALAQALTKFPPLRDGGSVLEYTLTFEKLISEYERASSQVYPDDLKISTLLSGLPQDVKRFLQLQIDDTTTYQKLRGILLQFERTSATWSNEYIMKAIGLEKNSYPGDGNNPVPMDVDRVEGKGKGKEFKGKGKGQQDKGKGKGKWFQDGGKKGKNGKGYSFGGFGGFGKGQQDKGKGKGKWFQDGGKKGKKGGFVKGQRVNQVEDDSASVGTRVNRLELNSMPLIEELPDDLDDTFGACLGTRSVSEFGFYEGTEAWDEEAWGEEEDWWDYAEVPADAYEYIRAVRVSDAWCSGEKSELNGEFVCEPVVDFSECELPSSSTLCFELDRDDSGDEFVRAEREVRAVTTGTNLVEPCEVILDSGADITVLPAHLFGSVGIPEEQTAQLLDAQGTPIPQFAQRANVSFIVESRDGQEFIFRDRAVLARVKQPLLCAGKLFRGGWYPRPSSDEDGSLVMCKGDQEFPIYFSRNSIACSMRIMRTEEVCIRAVIEVSNNLAELKRAGWQVTEGSTPTHVQMSSNMTVDPSSLYDPAVLPHRTTLVHKGGNRFEIFECGEFWELKPPMDIGCEPTKIVTLLTRGPLEPADLGKPVEERVGVVPRFQDAPGREVPQPEAVVDGTPGDPQQGARVGPEMQEIPLEGEVVKLGDKEVRETSSLRDLRWACKYLRIPHTGAKHVLWTRLQKEVALNKLKVAVQASDAVIAEYTPDVNHGPLPQRPDAQTVMLHELTHLPRADWCESCQAALSREDPHREVQPKREVPVISVDWMFNRTGDAEDEEHPLTTQLVAVCHSTKYVVCVPVRSKAAEDNKPAVEELVKMASILGYAKVTFRGDTEPSMLKLLQMVQMARTRLGLETEVERAHPDSSEHQGVRAERYIDKVRRLGLCLLHTVAANSKYVIKSSHPIYPWAFRHAAFLLTRYHVHSDGVSSYELVHGRKYDAKIAAFGSVVFSQMLPKPKTKGIPWEKCIYLGRSTMGSLSIVSTSKGIGYARTVRRAAEAYQADALVAMRGVPWDPVLDVVTMRVPRAPRLRVPELVEAAPDVPAASGPGAGDEAGTDPPTSIAESPGESILDGLSGSGSDELIPAAMDVSRVECFPVRVIRDDQPHGHEDDDVVCEPEESLEPQGQDDFESEEEAPESSEPEKGDAGMPWEGRTYAQGPPELEAQVLQELDKQMELKELDRLLGMNVLRHMTGEHERDDKVRLQCKYVLDWRFRGGWVRRARLVAKEYRFLEPSLTDLYSPASVASSHKLLACLAAGNDSLELVSLDITDAYLQVRQRRPTYIQTHLGDLELCYNLPGQRAGAKDWFTHLLGILKKRDLKSFDGNPALFGQEQNLALNSHVDDLQILGLKGVPMKLADALKEEGLKVKVDGPVGLDGGYSHFLKKKFQGLGGAIEVTQDTKYAERLQSILELEKAHGKQNPCPTKVPPPGDGETLDAEHLHLYKRCVGILMYMSAERPDLQYIVKVLSSRSSSPTVSDYGLLRHVVKYLKLHPVIPIVLEKTVPGRTLAQKWKGVEPDDSVSPSMPFGAKHIVEVVTDADWGSQAFSERRSISSYCIFVNGNLCHAGNRVQKVISLSSAESELMATLLGLSEGIFIKGMLEFLVGPQAEVKLVHMVDNSATRSILQRQGLGRTRHVSLGYLWAQKALNEGVFETKAIATKDCPADLQTKPHSRSRLTYLLSLMGAGGRVAMESRVASTTINAGAGQILRALAVFLEGGVVTGQLVAMEGDAVEDGNEGVFTMWYVMHMFTQLNVTVMFLVIFAVMVGVLMCMAPRRRWNRQGDGNAQPSNQNELRDRIHTWFAHELRDELNPTTSVENQSAVPPEEDDYERWLVCNEPQPNSDDDAGGAAQAYLDSFVPDEALLQQFEDRSEVAEEPRDQMPVSPEREFYMIGEPRSGKGYHTPQCGQVRKWQRSLPSNLRLAKLSLLESYRMKPCKQCKPYPLDQ</sequence>
<dbReference type="InterPro" id="IPR001969">
    <property type="entry name" value="Aspartic_peptidase_AS"/>
</dbReference>
<dbReference type="Proteomes" id="UP000601435">
    <property type="component" value="Unassembled WGS sequence"/>
</dbReference>
<dbReference type="GO" id="GO:0006508">
    <property type="term" value="P:proteolysis"/>
    <property type="evidence" value="ECO:0007669"/>
    <property type="project" value="InterPro"/>
</dbReference>
<evidence type="ECO:0000313" key="4">
    <source>
        <dbReference type="EMBL" id="CAE7625122.1"/>
    </source>
</evidence>
<keyword evidence="2" id="KW-0472">Membrane</keyword>
<dbReference type="CDD" id="cd09272">
    <property type="entry name" value="RNase_HI_RT_Ty1"/>
    <property type="match status" value="1"/>
</dbReference>
<feature type="transmembrane region" description="Helical" evidence="2">
    <location>
        <begin position="1934"/>
        <end position="1953"/>
    </location>
</feature>
<feature type="compositionally biased region" description="Low complexity" evidence="1">
    <location>
        <begin position="1247"/>
        <end position="1261"/>
    </location>
</feature>
<reference evidence="4" key="1">
    <citation type="submission" date="2021-02" db="EMBL/GenBank/DDBJ databases">
        <authorList>
            <person name="Dougan E. K."/>
            <person name="Rhodes N."/>
            <person name="Thang M."/>
            <person name="Chan C."/>
        </authorList>
    </citation>
    <scope>NUCLEOTIDE SEQUENCE</scope>
</reference>
<keyword evidence="2" id="KW-1133">Transmembrane helix</keyword>
<evidence type="ECO:0000256" key="1">
    <source>
        <dbReference type="SAM" id="MobiDB-lite"/>
    </source>
</evidence>
<comment type="caution">
    <text evidence="4">The sequence shown here is derived from an EMBL/GenBank/DDBJ whole genome shotgun (WGS) entry which is preliminary data.</text>
</comment>
<feature type="region of interest" description="Disordered" evidence="1">
    <location>
        <begin position="353"/>
        <end position="380"/>
    </location>
</feature>
<name>A0A812VJR5_9DINO</name>
<evidence type="ECO:0000256" key="2">
    <source>
        <dbReference type="SAM" id="Phobius"/>
    </source>
</evidence>
<dbReference type="PROSITE" id="PS00141">
    <property type="entry name" value="ASP_PROTEASE"/>
    <property type="match status" value="1"/>
</dbReference>
<dbReference type="GO" id="GO:0004190">
    <property type="term" value="F:aspartic-type endopeptidase activity"/>
    <property type="evidence" value="ECO:0007669"/>
    <property type="project" value="InterPro"/>
</dbReference>
<evidence type="ECO:0000259" key="3">
    <source>
        <dbReference type="PROSITE" id="PS50175"/>
    </source>
</evidence>
<feature type="compositionally biased region" description="Low complexity" evidence="1">
    <location>
        <begin position="23"/>
        <end position="37"/>
    </location>
</feature>
<dbReference type="InterPro" id="IPR001995">
    <property type="entry name" value="Peptidase_A2_cat"/>
</dbReference>
<dbReference type="EMBL" id="CAJNJA010029348">
    <property type="protein sequence ID" value="CAE7625122.1"/>
    <property type="molecule type" value="Genomic_DNA"/>
</dbReference>
<feature type="region of interest" description="Disordered" evidence="1">
    <location>
        <begin position="1282"/>
        <end position="1336"/>
    </location>
</feature>
<feature type="region of interest" description="Disordered" evidence="1">
    <location>
        <begin position="1"/>
        <end position="37"/>
    </location>
</feature>
<organism evidence="4 5">
    <name type="scientific">Symbiodinium necroappetens</name>
    <dbReference type="NCBI Taxonomy" id="1628268"/>
    <lineage>
        <taxon>Eukaryota</taxon>
        <taxon>Sar</taxon>
        <taxon>Alveolata</taxon>
        <taxon>Dinophyceae</taxon>
        <taxon>Suessiales</taxon>
        <taxon>Symbiodiniaceae</taxon>
        <taxon>Symbiodinium</taxon>
    </lineage>
</organism>
<proteinExistence type="predicted"/>
<keyword evidence="2" id="KW-0812">Transmembrane</keyword>
<evidence type="ECO:0000313" key="5">
    <source>
        <dbReference type="Proteomes" id="UP000601435"/>
    </source>
</evidence>
<feature type="domain" description="Peptidase A2" evidence="3">
    <location>
        <begin position="539"/>
        <end position="553"/>
    </location>
</feature>
<dbReference type="OrthoDB" id="414399at2759"/>
<gene>
    <name evidence="4" type="ORF">SNEC2469_LOCUS17650</name>
</gene>
<feature type="region of interest" description="Disordered" evidence="1">
    <location>
        <begin position="785"/>
        <end position="811"/>
    </location>
</feature>